<keyword evidence="3 6" id="KW-0547">Nucleotide-binding</keyword>
<sequence length="596" mass="67359">MIKVDEDDPVGEIDLSFPHREVQIQRGIDPKDLFTLEEEIGRGKFGTVYRCKEKSTGLSLAAKFIACPKKEDRRNVEREIDIMRSLQHPRLIQIYDAFENGKIMTVILELIEGGELFERVIDDDFILTEKSCTVFMRQICEGVDFIHKQRILHLDMKPENILCLTKTGNRIKIIDFGLARKFDPSKKLQVLFGTPEFVAPEVVNFDDIGYGTDMWSVGVICYVLLSGLSPFMGHTDVETMANVTVAKYDFDDEAFDEISDNAKDFIKKLLVKDMSKRLSAAECLKHEWFTRKKAPKTSKVPLPKTPSMDVTKDNLKQFVERWNEHPNSPYIFEISNHTISPSMLPTGGESLSGSSQSLIGESPSPCGSLASSPGSDNAFMPVDQETYHHLLPAPVDHFRRASDSTCVMKSNDIAERNNLAEEIRKLSDKLFQLSNFNTSLTNSESPFKSEISQAKEETVVRSVPITITGTKHKNNFQNETIQNENLGIPWRKTKFKVNNMSRDVPLPVQTIHKSQNSLFTTKTNSINSPNGTKDLLLQLLEQWDGHKGRTRNTMRHGSISTDSENDSLGQKTISSLNSFFQSRATNKLTPLKLDKN</sequence>
<dbReference type="OrthoDB" id="10260894at2759"/>
<dbReference type="InterPro" id="IPR008271">
    <property type="entry name" value="Ser/Thr_kinase_AS"/>
</dbReference>
<gene>
    <name evidence="9" type="ORF">PSYICH_LOCUS1659</name>
</gene>
<dbReference type="PROSITE" id="PS00107">
    <property type="entry name" value="PROTEIN_KINASE_ATP"/>
    <property type="match status" value="1"/>
</dbReference>
<evidence type="ECO:0000256" key="3">
    <source>
        <dbReference type="ARBA" id="ARBA00022741"/>
    </source>
</evidence>
<keyword evidence="4" id="KW-0418">Kinase</keyword>
<feature type="domain" description="Protein kinase" evidence="8">
    <location>
        <begin position="34"/>
        <end position="289"/>
    </location>
</feature>
<dbReference type="EMBL" id="OV651822">
    <property type="protein sequence ID" value="CAH1100414.1"/>
    <property type="molecule type" value="Genomic_DNA"/>
</dbReference>
<evidence type="ECO:0000256" key="6">
    <source>
        <dbReference type="PROSITE-ProRule" id="PRU10141"/>
    </source>
</evidence>
<evidence type="ECO:0000256" key="4">
    <source>
        <dbReference type="ARBA" id="ARBA00022777"/>
    </source>
</evidence>
<dbReference type="PANTHER" id="PTHR24342:SF20">
    <property type="entry name" value="MYOSIN LIGHT CHAIN KINASE, SMOOTH MUSCLE"/>
    <property type="match status" value="1"/>
</dbReference>
<dbReference type="FunFam" id="3.30.200.20:FF:000534">
    <property type="entry name" value="Myosin light chain kinase"/>
    <property type="match status" value="1"/>
</dbReference>
<name>A0A9P0G3C9_9CUCU</name>
<dbReference type="Gene3D" id="3.30.200.20">
    <property type="entry name" value="Phosphorylase Kinase, domain 1"/>
    <property type="match status" value="1"/>
</dbReference>
<dbReference type="GO" id="GO:0005524">
    <property type="term" value="F:ATP binding"/>
    <property type="evidence" value="ECO:0007669"/>
    <property type="project" value="UniProtKB-UniRule"/>
</dbReference>
<dbReference type="FunFam" id="1.10.510.10:FF:000594">
    <property type="entry name" value="Myosin light chain kinase isoform-III"/>
    <property type="match status" value="1"/>
</dbReference>
<organism evidence="9 10">
    <name type="scientific">Psylliodes chrysocephalus</name>
    <dbReference type="NCBI Taxonomy" id="3402493"/>
    <lineage>
        <taxon>Eukaryota</taxon>
        <taxon>Metazoa</taxon>
        <taxon>Ecdysozoa</taxon>
        <taxon>Arthropoda</taxon>
        <taxon>Hexapoda</taxon>
        <taxon>Insecta</taxon>
        <taxon>Pterygota</taxon>
        <taxon>Neoptera</taxon>
        <taxon>Endopterygota</taxon>
        <taxon>Coleoptera</taxon>
        <taxon>Polyphaga</taxon>
        <taxon>Cucujiformia</taxon>
        <taxon>Chrysomeloidea</taxon>
        <taxon>Chrysomelidae</taxon>
        <taxon>Galerucinae</taxon>
        <taxon>Alticini</taxon>
        <taxon>Psylliodes</taxon>
    </lineage>
</organism>
<evidence type="ECO:0000256" key="1">
    <source>
        <dbReference type="ARBA" id="ARBA00022527"/>
    </source>
</evidence>
<feature type="compositionally biased region" description="Low complexity" evidence="7">
    <location>
        <begin position="347"/>
        <end position="365"/>
    </location>
</feature>
<feature type="region of interest" description="Disordered" evidence="7">
    <location>
        <begin position="347"/>
        <end position="372"/>
    </location>
</feature>
<evidence type="ECO:0000259" key="8">
    <source>
        <dbReference type="PROSITE" id="PS50011"/>
    </source>
</evidence>
<dbReference type="InterPro" id="IPR000719">
    <property type="entry name" value="Prot_kinase_dom"/>
</dbReference>
<evidence type="ECO:0000256" key="7">
    <source>
        <dbReference type="SAM" id="MobiDB-lite"/>
    </source>
</evidence>
<reference evidence="9" key="1">
    <citation type="submission" date="2022-01" db="EMBL/GenBank/DDBJ databases">
        <authorList>
            <person name="King R."/>
        </authorList>
    </citation>
    <scope>NUCLEOTIDE SEQUENCE</scope>
</reference>
<evidence type="ECO:0000313" key="9">
    <source>
        <dbReference type="EMBL" id="CAH1100414.1"/>
    </source>
</evidence>
<feature type="compositionally biased region" description="Polar residues" evidence="7">
    <location>
        <begin position="558"/>
        <end position="570"/>
    </location>
</feature>
<dbReference type="AlphaFoldDB" id="A0A9P0G3C9"/>
<dbReference type="GO" id="GO:0005634">
    <property type="term" value="C:nucleus"/>
    <property type="evidence" value="ECO:0007669"/>
    <property type="project" value="TreeGrafter"/>
</dbReference>
<dbReference type="InterPro" id="IPR017441">
    <property type="entry name" value="Protein_kinase_ATP_BS"/>
</dbReference>
<dbReference type="CDD" id="cd14103">
    <property type="entry name" value="STKc_MLCK"/>
    <property type="match status" value="1"/>
</dbReference>
<dbReference type="Gene3D" id="1.10.510.10">
    <property type="entry name" value="Transferase(Phosphotransferase) domain 1"/>
    <property type="match status" value="1"/>
</dbReference>
<evidence type="ECO:0000256" key="2">
    <source>
        <dbReference type="ARBA" id="ARBA00022679"/>
    </source>
</evidence>
<protein>
    <recommendedName>
        <fullName evidence="8">Protein kinase domain-containing protein</fullName>
    </recommendedName>
</protein>
<feature type="region of interest" description="Disordered" evidence="7">
    <location>
        <begin position="548"/>
        <end position="570"/>
    </location>
</feature>
<dbReference type="GO" id="GO:0035556">
    <property type="term" value="P:intracellular signal transduction"/>
    <property type="evidence" value="ECO:0007669"/>
    <property type="project" value="TreeGrafter"/>
</dbReference>
<feature type="binding site" evidence="6">
    <location>
        <position position="70"/>
    </location>
    <ligand>
        <name>ATP</name>
        <dbReference type="ChEBI" id="CHEBI:30616"/>
    </ligand>
</feature>
<dbReference type="PROSITE" id="PS00108">
    <property type="entry name" value="PROTEIN_KINASE_ST"/>
    <property type="match status" value="1"/>
</dbReference>
<keyword evidence="1" id="KW-0723">Serine/threonine-protein kinase</keyword>
<evidence type="ECO:0000256" key="5">
    <source>
        <dbReference type="ARBA" id="ARBA00022840"/>
    </source>
</evidence>
<dbReference type="SUPFAM" id="SSF56112">
    <property type="entry name" value="Protein kinase-like (PK-like)"/>
    <property type="match status" value="1"/>
</dbReference>
<keyword evidence="10" id="KW-1185">Reference proteome</keyword>
<accession>A0A9P0G3C9</accession>
<proteinExistence type="predicted"/>
<dbReference type="PANTHER" id="PTHR24342">
    <property type="entry name" value="SERINE/THREONINE-PROTEIN KINASE 17"/>
    <property type="match status" value="1"/>
</dbReference>
<dbReference type="Proteomes" id="UP001153636">
    <property type="component" value="Chromosome 10"/>
</dbReference>
<dbReference type="GO" id="GO:0004674">
    <property type="term" value="F:protein serine/threonine kinase activity"/>
    <property type="evidence" value="ECO:0007669"/>
    <property type="project" value="UniProtKB-KW"/>
</dbReference>
<dbReference type="InterPro" id="IPR011009">
    <property type="entry name" value="Kinase-like_dom_sf"/>
</dbReference>
<dbReference type="GO" id="GO:0043065">
    <property type="term" value="P:positive regulation of apoptotic process"/>
    <property type="evidence" value="ECO:0007669"/>
    <property type="project" value="TreeGrafter"/>
</dbReference>
<keyword evidence="2" id="KW-0808">Transferase</keyword>
<keyword evidence="5 6" id="KW-0067">ATP-binding</keyword>
<dbReference type="PROSITE" id="PS50011">
    <property type="entry name" value="PROTEIN_KINASE_DOM"/>
    <property type="match status" value="1"/>
</dbReference>
<dbReference type="SMART" id="SM00220">
    <property type="entry name" value="S_TKc"/>
    <property type="match status" value="1"/>
</dbReference>
<evidence type="ECO:0000313" key="10">
    <source>
        <dbReference type="Proteomes" id="UP001153636"/>
    </source>
</evidence>
<dbReference type="Pfam" id="PF00069">
    <property type="entry name" value="Pkinase"/>
    <property type="match status" value="1"/>
</dbReference>